<dbReference type="SUPFAM" id="SSF52540">
    <property type="entry name" value="P-loop containing nucleoside triphosphate hydrolases"/>
    <property type="match status" value="1"/>
</dbReference>
<accession>A0A2H1I0V8</accession>
<dbReference type="Proteomes" id="UP000217564">
    <property type="component" value="Unassembled WGS sequence"/>
</dbReference>
<dbReference type="EMBL" id="CP025334">
    <property type="protein sequence ID" value="AZT96382.1"/>
    <property type="molecule type" value="Genomic_DNA"/>
</dbReference>
<proteinExistence type="inferred from homology"/>
<reference evidence="15 17" key="3">
    <citation type="submission" date="2017-03" db="EMBL/GenBank/DDBJ databases">
        <authorList>
            <person name="Monnet C."/>
        </authorList>
    </citation>
    <scope>NUCLEOTIDE SEQUENCE [LARGE SCALE GENOMIC DNA]</scope>
    <source>
        <strain evidence="17">ATCC 9175</strain>
        <strain evidence="15">CNRZ 920</strain>
    </source>
</reference>
<dbReference type="EMBL" id="RHFF01000002">
    <property type="protein sequence ID" value="TGD40233.1"/>
    <property type="molecule type" value="Genomic_DNA"/>
</dbReference>
<evidence type="ECO:0000256" key="2">
    <source>
        <dbReference type="ARBA" id="ARBA00022448"/>
    </source>
</evidence>
<reference evidence="12 19" key="5">
    <citation type="submission" date="2018-10" db="EMBL/GenBank/DDBJ databases">
        <title>Brevibacterium genomes from Austrain hard cheese rinds.</title>
        <authorList>
            <person name="Anast J.M."/>
            <person name="Dzieciol M."/>
            <person name="Schultz D.L."/>
            <person name="Mann E."/>
            <person name="Wagner M."/>
            <person name="Schmitz-Esser S."/>
        </authorList>
    </citation>
    <scope>NUCLEOTIDE SEQUENCE [LARGE SCALE GENOMIC DNA]</scope>
    <source>
        <strain evidence="12 19">L261</strain>
    </source>
</reference>
<dbReference type="SMART" id="SM00382">
    <property type="entry name" value="AAA"/>
    <property type="match status" value="1"/>
</dbReference>
<dbReference type="Gene3D" id="3.40.50.300">
    <property type="entry name" value="P-loop containing nucleotide triphosphate hydrolases"/>
    <property type="match status" value="1"/>
</dbReference>
<dbReference type="Proteomes" id="UP000234289">
    <property type="component" value="Unassembled WGS sequence"/>
</dbReference>
<evidence type="ECO:0000313" key="11">
    <source>
        <dbReference type="EMBL" id="SMY02940.1"/>
    </source>
</evidence>
<accession>A0A2A3ZPE6</accession>
<evidence type="ECO:0000313" key="12">
    <source>
        <dbReference type="EMBL" id="TGD40233.1"/>
    </source>
</evidence>
<keyword evidence="17" id="KW-1185">Reference proteome</keyword>
<dbReference type="InterPro" id="IPR027417">
    <property type="entry name" value="P-loop_NTPase"/>
</dbReference>
<dbReference type="EMBL" id="NRGP01000014">
    <property type="protein sequence ID" value="PCC46424.1"/>
    <property type="molecule type" value="Genomic_DNA"/>
</dbReference>
<organism evidence="8 14">
    <name type="scientific">Brevibacterium aurantiacum</name>
    <dbReference type="NCBI Taxonomy" id="273384"/>
    <lineage>
        <taxon>Bacteria</taxon>
        <taxon>Bacillati</taxon>
        <taxon>Actinomycetota</taxon>
        <taxon>Actinomycetes</taxon>
        <taxon>Micrococcales</taxon>
        <taxon>Brevibacteriaceae</taxon>
        <taxon>Brevibacterium</taxon>
    </lineage>
</organism>
<dbReference type="EMBL" id="FXZG01000002">
    <property type="protein sequence ID" value="SMX68803.1"/>
    <property type="molecule type" value="Genomic_DNA"/>
</dbReference>
<dbReference type="PANTHER" id="PTHR42734">
    <property type="entry name" value="METAL TRANSPORT SYSTEM ATP-BINDING PROTEIN TM_0124-RELATED"/>
    <property type="match status" value="1"/>
</dbReference>
<evidence type="ECO:0000313" key="6">
    <source>
        <dbReference type="EMBL" id="AZT96382.1"/>
    </source>
</evidence>
<dbReference type="EMBL" id="NRHA01000013">
    <property type="protein sequence ID" value="PCC53417.1"/>
    <property type="molecule type" value="Genomic_DNA"/>
</dbReference>
<reference evidence="6 18" key="6">
    <citation type="submission" date="2019-01" db="EMBL/GenBank/DDBJ databases">
        <title>Comparative genomic analysis of Brevibacterium aurantiacum sheds light on its evolution and its adaptation to smear-ripened cheeses.</title>
        <authorList>
            <person name="Moineau S."/>
        </authorList>
    </citation>
    <scope>NUCLEOTIDE SEQUENCE [LARGE SCALE GENOMIC DNA]</scope>
    <source>
        <strain evidence="6 18">SMQ-1420</strain>
    </source>
</reference>
<evidence type="ECO:0000313" key="9">
    <source>
        <dbReference type="EMBL" id="SMX68803.1"/>
    </source>
</evidence>
<evidence type="ECO:0000313" key="17">
    <source>
        <dbReference type="Proteomes" id="UP000234525"/>
    </source>
</evidence>
<reference evidence="9 16" key="2">
    <citation type="submission" date="2017-03" db="EMBL/GenBank/DDBJ databases">
        <authorList>
            <person name="Afonso C.L."/>
            <person name="Miller P.J."/>
            <person name="Scott M.A."/>
            <person name="Spackman E."/>
            <person name="Goraichik I."/>
            <person name="Dimitrov K.M."/>
            <person name="Suarez D.L."/>
            <person name="Swayne D.E."/>
        </authorList>
    </citation>
    <scope>NUCLEOTIDE SEQUENCE [LARGE SCALE GENOMIC DNA]</scope>
    <source>
        <strain evidence="11">8</strain>
        <strain evidence="16">8(6)</strain>
        <strain evidence="10">ATCC 9175</strain>
        <strain evidence="9">CNRZ 920</strain>
    </source>
</reference>
<reference evidence="6 18" key="4">
    <citation type="submission" date="2017-12" db="EMBL/GenBank/DDBJ databases">
        <authorList>
            <person name="Levesque S."/>
        </authorList>
    </citation>
    <scope>NUCLEOTIDE SEQUENCE [LARGE SCALE GENOMIC DNA]</scope>
    <source>
        <strain evidence="6 18">SMQ-1420</strain>
    </source>
</reference>
<evidence type="ECO:0000313" key="16">
    <source>
        <dbReference type="Proteomes" id="UP000234300"/>
    </source>
</evidence>
<evidence type="ECO:0000259" key="5">
    <source>
        <dbReference type="PROSITE" id="PS50893"/>
    </source>
</evidence>
<dbReference type="AlphaFoldDB" id="A0A2A3ZPE6"/>
<comment type="similarity">
    <text evidence="1">Belongs to the ABC transporter superfamily.</text>
</comment>
<keyword evidence="3" id="KW-0547">Nucleotide-binding</keyword>
<dbReference type="InterPro" id="IPR050153">
    <property type="entry name" value="Metal_Ion_Import_ABC"/>
</dbReference>
<keyword evidence="4 8" id="KW-0067">ATP-binding</keyword>
<dbReference type="PANTHER" id="PTHR42734:SF5">
    <property type="entry name" value="IRON TRANSPORT SYSTEM ATP-BINDING PROTEIN HI_0361-RELATED"/>
    <property type="match status" value="1"/>
</dbReference>
<evidence type="ECO:0000313" key="15">
    <source>
        <dbReference type="Proteomes" id="UP000234289"/>
    </source>
</evidence>
<dbReference type="InterPro" id="IPR003593">
    <property type="entry name" value="AAA+_ATPase"/>
</dbReference>
<dbReference type="EMBL" id="FXZI01000014">
    <property type="protein sequence ID" value="SMY02940.1"/>
    <property type="molecule type" value="Genomic_DNA"/>
</dbReference>
<evidence type="ECO:0000313" key="14">
    <source>
        <dbReference type="Proteomes" id="UP000217881"/>
    </source>
</evidence>
<dbReference type="Proteomes" id="UP000282731">
    <property type="component" value="Chromosome"/>
</dbReference>
<keyword evidence="2" id="KW-0813">Transport</keyword>
<dbReference type="RefSeq" id="WP_009883333.1">
    <property type="nucleotide sequence ID" value="NZ_AAGP01000016.1"/>
</dbReference>
<evidence type="ECO:0000313" key="10">
    <source>
        <dbReference type="EMBL" id="SMX74625.1"/>
    </source>
</evidence>
<evidence type="ECO:0000313" key="13">
    <source>
        <dbReference type="Proteomes" id="UP000217564"/>
    </source>
</evidence>
<dbReference type="InterPro" id="IPR017871">
    <property type="entry name" value="ABC_transporter-like_CS"/>
</dbReference>
<dbReference type="Proteomes" id="UP000234300">
    <property type="component" value="Unassembled WGS sequence"/>
</dbReference>
<evidence type="ECO:0000256" key="1">
    <source>
        <dbReference type="ARBA" id="ARBA00005417"/>
    </source>
</evidence>
<dbReference type="EMBL" id="FXZB01000007">
    <property type="protein sequence ID" value="SMX74625.1"/>
    <property type="molecule type" value="Genomic_DNA"/>
</dbReference>
<name>A0A2A3ZPE6_BREAU</name>
<dbReference type="Proteomes" id="UP000297736">
    <property type="component" value="Unassembled WGS sequence"/>
</dbReference>
<dbReference type="Pfam" id="PF00005">
    <property type="entry name" value="ABC_tran"/>
    <property type="match status" value="1"/>
</dbReference>
<evidence type="ECO:0000256" key="4">
    <source>
        <dbReference type="ARBA" id="ARBA00022840"/>
    </source>
</evidence>
<protein>
    <submittedName>
        <fullName evidence="6 8">ABC transporter ATP-binding protein</fullName>
    </submittedName>
    <submittedName>
        <fullName evidence="9">Zinc/manganese transport system ATP-binding protein</fullName>
    </submittedName>
</protein>
<sequence>MAPDSNVSPEQTTATGHTPVISLRDAELRFGERVLWHDLDLDVAPGEFVAVLGPNGTGKTSLLKVLLGQHSLSTGSAQIDGRNVHAGNSAIGYIPQQRGIDQHTPMRGRDLVRMGIDGHRWGPGRFLKRRRHQVDELLNSVGARDYADAPAGTLSGGELQRLRVAQALANDPSVLLCDEPLLSLDIHHQKVVASLLHEQRVKRNTAVLFVTHEINPILPYVDRVLYIVGGHFLVGTPAEVMTTESLSRLYGSPVEVVRVGGRLIVVGGEAECVDHHVHDGDMTIERGAIR</sequence>
<gene>
    <name evidence="10" type="ORF">BAUR9175_01335</name>
    <name evidence="9" type="ORF">BAUR920_00566</name>
    <name evidence="11" type="ORF">BAURA86_03267</name>
    <name evidence="8" type="ORF">CIK59_11920</name>
    <name evidence="7" type="ORF">CIK64_10130</name>
    <name evidence="6" type="ORF">CXR27_04655</name>
    <name evidence="12" type="ORF">EB834_03255</name>
</gene>
<dbReference type="Proteomes" id="UP000217881">
    <property type="component" value="Unassembled WGS sequence"/>
</dbReference>
<dbReference type="Proteomes" id="UP000234525">
    <property type="component" value="Unassembled WGS sequence"/>
</dbReference>
<dbReference type="InterPro" id="IPR003439">
    <property type="entry name" value="ABC_transporter-like_ATP-bd"/>
</dbReference>
<evidence type="ECO:0000313" key="18">
    <source>
        <dbReference type="Proteomes" id="UP000282731"/>
    </source>
</evidence>
<reference evidence="13 14" key="1">
    <citation type="journal article" date="2017" name="Elife">
        <title>Extensive horizontal gene transfer in cheese-associated bacteria.</title>
        <authorList>
            <person name="Bonham K.S."/>
            <person name="Wolfe B.E."/>
            <person name="Dutton R.J."/>
        </authorList>
    </citation>
    <scope>NUCLEOTIDE SEQUENCE [LARGE SCALE GENOMIC DNA]</scope>
    <source>
        <strain evidence="8 14">738_8</strain>
        <strain evidence="7 13">947_7</strain>
    </source>
</reference>
<dbReference type="GO" id="GO:0016887">
    <property type="term" value="F:ATP hydrolysis activity"/>
    <property type="evidence" value="ECO:0007669"/>
    <property type="project" value="InterPro"/>
</dbReference>
<evidence type="ECO:0000256" key="3">
    <source>
        <dbReference type="ARBA" id="ARBA00022741"/>
    </source>
</evidence>
<feature type="domain" description="ABC transporter" evidence="5">
    <location>
        <begin position="21"/>
        <end position="254"/>
    </location>
</feature>
<evidence type="ECO:0000313" key="7">
    <source>
        <dbReference type="EMBL" id="PCC46424.1"/>
    </source>
</evidence>
<dbReference type="GO" id="GO:0005524">
    <property type="term" value="F:ATP binding"/>
    <property type="evidence" value="ECO:0007669"/>
    <property type="project" value="UniProtKB-KW"/>
</dbReference>
<dbReference type="PROSITE" id="PS50893">
    <property type="entry name" value="ABC_TRANSPORTER_2"/>
    <property type="match status" value="1"/>
</dbReference>
<evidence type="ECO:0000313" key="19">
    <source>
        <dbReference type="Proteomes" id="UP000297736"/>
    </source>
</evidence>
<dbReference type="PROSITE" id="PS00211">
    <property type="entry name" value="ABC_TRANSPORTER_1"/>
    <property type="match status" value="1"/>
</dbReference>
<evidence type="ECO:0000313" key="8">
    <source>
        <dbReference type="EMBL" id="PCC53417.1"/>
    </source>
</evidence>